<comment type="caution">
    <text evidence="1">The sequence shown here is derived from an EMBL/GenBank/DDBJ whole genome shotgun (WGS) entry which is preliminary data.</text>
</comment>
<sequence length="133" mass="15204">TDSLGASRSDNKNFVSEVVKGAHSQSTFLASSVAYGKAFASDACQDRRKIRVPVQGKPFSLMRMWASRPCGLRRWKTFPHGTSRFEDLRLDLKWISVEKVPRGPNERALKGLQLKLRQYLKDSKDLLDEFPYE</sequence>
<proteinExistence type="predicted"/>
<gene>
    <name evidence="1" type="ORF">HAX54_051747</name>
</gene>
<dbReference type="EMBL" id="JACEIK010000927">
    <property type="protein sequence ID" value="MCD7463945.1"/>
    <property type="molecule type" value="Genomic_DNA"/>
</dbReference>
<organism evidence="1 2">
    <name type="scientific">Datura stramonium</name>
    <name type="common">Jimsonweed</name>
    <name type="synonym">Common thornapple</name>
    <dbReference type="NCBI Taxonomy" id="4076"/>
    <lineage>
        <taxon>Eukaryota</taxon>
        <taxon>Viridiplantae</taxon>
        <taxon>Streptophyta</taxon>
        <taxon>Embryophyta</taxon>
        <taxon>Tracheophyta</taxon>
        <taxon>Spermatophyta</taxon>
        <taxon>Magnoliopsida</taxon>
        <taxon>eudicotyledons</taxon>
        <taxon>Gunneridae</taxon>
        <taxon>Pentapetalae</taxon>
        <taxon>asterids</taxon>
        <taxon>lamiids</taxon>
        <taxon>Solanales</taxon>
        <taxon>Solanaceae</taxon>
        <taxon>Solanoideae</taxon>
        <taxon>Datureae</taxon>
        <taxon>Datura</taxon>
    </lineage>
</organism>
<evidence type="ECO:0000313" key="1">
    <source>
        <dbReference type="EMBL" id="MCD7463945.1"/>
    </source>
</evidence>
<reference evidence="1 2" key="1">
    <citation type="journal article" date="2021" name="BMC Genomics">
        <title>Datura genome reveals duplications of psychoactive alkaloid biosynthetic genes and high mutation rate following tissue culture.</title>
        <authorList>
            <person name="Rajewski A."/>
            <person name="Carter-House D."/>
            <person name="Stajich J."/>
            <person name="Litt A."/>
        </authorList>
    </citation>
    <scope>NUCLEOTIDE SEQUENCE [LARGE SCALE GENOMIC DNA]</scope>
    <source>
        <strain evidence="1">AR-01</strain>
    </source>
</reference>
<feature type="non-terminal residue" evidence="1">
    <location>
        <position position="1"/>
    </location>
</feature>
<evidence type="ECO:0000313" key="2">
    <source>
        <dbReference type="Proteomes" id="UP000823775"/>
    </source>
</evidence>
<dbReference type="Proteomes" id="UP000823775">
    <property type="component" value="Unassembled WGS sequence"/>
</dbReference>
<keyword evidence="2" id="KW-1185">Reference proteome</keyword>
<accession>A0ABS8SZ08</accession>
<name>A0ABS8SZ08_DATST</name>
<protein>
    <submittedName>
        <fullName evidence="1">Uncharacterized protein</fullName>
    </submittedName>
</protein>